<dbReference type="STRING" id="179408.Osc7112_3049"/>
<dbReference type="eggNOG" id="ENOG502Z86G">
    <property type="taxonomic scope" value="Bacteria"/>
</dbReference>
<dbReference type="HOGENOM" id="CLU_756069_0_0_3"/>
<keyword evidence="4" id="KW-1185">Reference proteome</keyword>
<dbReference type="AlphaFoldDB" id="K9VIU8"/>
<evidence type="ECO:0000313" key="3">
    <source>
        <dbReference type="EMBL" id="AFZ07444.1"/>
    </source>
</evidence>
<protein>
    <submittedName>
        <fullName evidence="3">Type II site-specific deoxyribonuclease</fullName>
        <ecNumber evidence="3">3.1.21.4</ecNumber>
    </submittedName>
</protein>
<evidence type="ECO:0000259" key="1">
    <source>
        <dbReference type="Pfam" id="PF24447"/>
    </source>
</evidence>
<dbReference type="Proteomes" id="UP000010478">
    <property type="component" value="Chromosome"/>
</dbReference>
<dbReference type="RefSeq" id="WP_015176722.1">
    <property type="nucleotide sequence ID" value="NC_019729.1"/>
</dbReference>
<accession>K9VIU8</accession>
<dbReference type="InterPro" id="IPR058973">
    <property type="entry name" value="RE_BanI/HgiCI_C"/>
</dbReference>
<feature type="domain" description="BanI/HgiCI N-terminal" evidence="1">
    <location>
        <begin position="20"/>
        <end position="180"/>
    </location>
</feature>
<evidence type="ECO:0000313" key="4">
    <source>
        <dbReference type="Proteomes" id="UP000010478"/>
    </source>
</evidence>
<dbReference type="EC" id="3.1.21.4" evidence="3"/>
<feature type="domain" description="BanI/HgiCI C-terminal" evidence="2">
    <location>
        <begin position="183"/>
        <end position="344"/>
    </location>
</feature>
<evidence type="ECO:0000259" key="2">
    <source>
        <dbReference type="Pfam" id="PF26568"/>
    </source>
</evidence>
<dbReference type="Pfam" id="PF26568">
    <property type="entry name" value="RE_BanI_C"/>
    <property type="match status" value="1"/>
</dbReference>
<dbReference type="REBASE" id="57981">
    <property type="entry name" value="Oni7112ORF3048P"/>
</dbReference>
<dbReference type="GO" id="GO:0009036">
    <property type="term" value="F:type II site-specific deoxyribonuclease activity"/>
    <property type="evidence" value="ECO:0007669"/>
    <property type="project" value="UniProtKB-EC"/>
</dbReference>
<proteinExistence type="predicted"/>
<organism evidence="3 4">
    <name type="scientific">Phormidium nigroviride PCC 7112</name>
    <dbReference type="NCBI Taxonomy" id="179408"/>
    <lineage>
        <taxon>Bacteria</taxon>
        <taxon>Bacillati</taxon>
        <taxon>Cyanobacteriota</taxon>
        <taxon>Cyanophyceae</taxon>
        <taxon>Oscillatoriophycideae</taxon>
        <taxon>Oscillatoriales</taxon>
        <taxon>Oscillatoriaceae</taxon>
        <taxon>Phormidium</taxon>
    </lineage>
</organism>
<dbReference type="EMBL" id="CP003614">
    <property type="protein sequence ID" value="AFZ07444.1"/>
    <property type="molecule type" value="Genomic_DNA"/>
</dbReference>
<dbReference type="Pfam" id="PF24447">
    <property type="entry name" value="RE_BanI"/>
    <property type="match status" value="1"/>
</dbReference>
<keyword evidence="3" id="KW-0378">Hydrolase</keyword>
<reference evidence="3 4" key="1">
    <citation type="submission" date="2012-05" db="EMBL/GenBank/DDBJ databases">
        <title>Finished chromosome of genome of Oscillatoria sp. PCC 7112.</title>
        <authorList>
            <consortium name="US DOE Joint Genome Institute"/>
            <person name="Gugger M."/>
            <person name="Coursin T."/>
            <person name="Rippka R."/>
            <person name="Tandeau De Marsac N."/>
            <person name="Huntemann M."/>
            <person name="Wei C.-L."/>
            <person name="Han J."/>
            <person name="Detter J.C."/>
            <person name="Han C."/>
            <person name="Tapia R."/>
            <person name="Davenport K."/>
            <person name="Daligault H."/>
            <person name="Erkkila T."/>
            <person name="Gu W."/>
            <person name="Munk A.C.C."/>
            <person name="Teshima H."/>
            <person name="Xu Y."/>
            <person name="Chain P."/>
            <person name="Chen A."/>
            <person name="Krypides N."/>
            <person name="Mavromatis K."/>
            <person name="Markowitz V."/>
            <person name="Szeto E."/>
            <person name="Ivanova N."/>
            <person name="Mikhailova N."/>
            <person name="Ovchinnikova G."/>
            <person name="Pagani I."/>
            <person name="Pati A."/>
            <person name="Goodwin L."/>
            <person name="Peters L."/>
            <person name="Pitluck S."/>
            <person name="Woyke T."/>
            <person name="Kerfeld C."/>
        </authorList>
    </citation>
    <scope>NUCLEOTIDE SEQUENCE [LARGE SCALE GENOMIC DNA]</scope>
    <source>
        <strain evidence="3 4">PCC 7112</strain>
    </source>
</reference>
<name>K9VIU8_9CYAN</name>
<dbReference type="KEGG" id="oni:Osc7112_3049"/>
<sequence>MSTQNYRRTVEEIRELASMFWPSDLSQKEAELSVIPKLIETQEQFIAILSVPVSELSGLFQIVEASTLSANMFLKHLIVLADFGGEMIKRVNSQFTSMFPLKRLDYLWNLQTYSYQFTFLPASGQLTNNKLGIDGKKILQNQSLSLAHKDLIAILLFGASSLNEKSAEVLAKCEIGNYLGQPDKLNKFIKQRYIWVSRITSGSQSNTLGQIAQNFVKEYLQDNLGVIDIAIRPNAHLPGVRHTDQESEKGLTTFDLVLSKEDKFVAIEISFQVTTNSVIERKAGQARARFEQIENAGYKMAYIIDGAGNFERENAIRTLCTYSHCTVAFSHNELNVLCDFLRDYFVPNNE</sequence>
<gene>
    <name evidence="3" type="ORF">Osc7112_3049</name>
</gene>
<dbReference type="InterPro" id="IPR058974">
    <property type="entry name" value="RE_BanI/HgiCI_N"/>
</dbReference>